<dbReference type="Gene3D" id="3.40.50.620">
    <property type="entry name" value="HUPs"/>
    <property type="match status" value="1"/>
</dbReference>
<dbReference type="GO" id="GO:0006163">
    <property type="term" value="P:purine nucleotide metabolic process"/>
    <property type="evidence" value="ECO:0007669"/>
    <property type="project" value="UniProtKB-ARBA"/>
</dbReference>
<protein>
    <recommendedName>
        <fullName evidence="2">NAD/GMP synthase domain-containing protein</fullName>
    </recommendedName>
</protein>
<dbReference type="SUPFAM" id="SSF52402">
    <property type="entry name" value="Adenine nucleotide alpha hydrolases-like"/>
    <property type="match status" value="1"/>
</dbReference>
<name>A0A0E2YXR0_9GAMM</name>
<evidence type="ECO:0000313" key="4">
    <source>
        <dbReference type="Proteomes" id="UP000028839"/>
    </source>
</evidence>
<proteinExistence type="predicted"/>
<dbReference type="GO" id="GO:0016874">
    <property type="term" value="F:ligase activity"/>
    <property type="evidence" value="ECO:0007669"/>
    <property type="project" value="UniProtKB-KW"/>
</dbReference>
<evidence type="ECO:0000313" key="3">
    <source>
        <dbReference type="EMBL" id="KFI18004.1"/>
    </source>
</evidence>
<organism evidence="3 4">
    <name type="scientific">Nitrosococcus oceani C-27</name>
    <dbReference type="NCBI Taxonomy" id="314279"/>
    <lineage>
        <taxon>Bacteria</taxon>
        <taxon>Pseudomonadati</taxon>
        <taxon>Pseudomonadota</taxon>
        <taxon>Gammaproteobacteria</taxon>
        <taxon>Chromatiales</taxon>
        <taxon>Chromatiaceae</taxon>
        <taxon>Nitrosococcus</taxon>
    </lineage>
</organism>
<accession>A0A0E2YXR0</accession>
<evidence type="ECO:0000256" key="1">
    <source>
        <dbReference type="ARBA" id="ARBA00022598"/>
    </source>
</evidence>
<reference evidence="3 4" key="1">
    <citation type="submission" date="2014-07" db="EMBL/GenBank/DDBJ databases">
        <title>Comparative analysis of Nitrosococcus oceani genome inventories of strains from Pacific and Atlantic gyres.</title>
        <authorList>
            <person name="Lim C.K."/>
            <person name="Wang L."/>
            <person name="Sayavedra-Soto L.A."/>
            <person name="Klotz M.G."/>
        </authorList>
    </citation>
    <scope>NUCLEOTIDE SEQUENCE [LARGE SCALE GENOMIC DNA]</scope>
    <source>
        <strain evidence="3 4">C-27</strain>
    </source>
</reference>
<dbReference type="EMBL" id="JPGN01000133">
    <property type="protein sequence ID" value="KFI18004.1"/>
    <property type="molecule type" value="Genomic_DNA"/>
</dbReference>
<sequence>MFARILAPKFPNARGLAKSLGISQNVISKPSGPHLWEGHTAETEIGLNYEEIDSILFCTVEKGQSIEETAKITEIPISDVDKIYRMYKKSEH</sequence>
<dbReference type="HOGENOM" id="CLU_2418343_0_0_6"/>
<keyword evidence="1" id="KW-0436">Ligase</keyword>
<dbReference type="InterPro" id="IPR014729">
    <property type="entry name" value="Rossmann-like_a/b/a_fold"/>
</dbReference>
<dbReference type="Proteomes" id="UP000028839">
    <property type="component" value="Unassembled WGS sequence"/>
</dbReference>
<evidence type="ECO:0000259" key="2">
    <source>
        <dbReference type="Pfam" id="PF02540"/>
    </source>
</evidence>
<feature type="non-terminal residue" evidence="3">
    <location>
        <position position="92"/>
    </location>
</feature>
<dbReference type="AlphaFoldDB" id="A0A0E2YXR0"/>
<dbReference type="Pfam" id="PF02540">
    <property type="entry name" value="NAD_synthase"/>
    <property type="match status" value="1"/>
</dbReference>
<comment type="caution">
    <text evidence="3">The sequence shown here is derived from an EMBL/GenBank/DDBJ whole genome shotgun (WGS) entry which is preliminary data.</text>
</comment>
<feature type="domain" description="NAD/GMP synthase" evidence="2">
    <location>
        <begin position="14"/>
        <end position="92"/>
    </location>
</feature>
<gene>
    <name evidence="3" type="ORF">IB75_16680</name>
</gene>
<dbReference type="InterPro" id="IPR022310">
    <property type="entry name" value="NAD/GMP_synthase"/>
</dbReference>